<name>A0A7J7L8J2_9MAGN</name>
<feature type="compositionally biased region" description="Basic and acidic residues" evidence="1">
    <location>
        <begin position="418"/>
        <end position="455"/>
    </location>
</feature>
<dbReference type="PANTHER" id="PTHR31569">
    <property type="entry name" value="SWIM-TYPE DOMAIN-CONTAINING PROTEIN"/>
    <property type="match status" value="1"/>
</dbReference>
<comment type="caution">
    <text evidence="2">The sequence shown here is derived from an EMBL/GenBank/DDBJ whole genome shotgun (WGS) entry which is preliminary data.</text>
</comment>
<dbReference type="EMBL" id="JACGCM010002538">
    <property type="protein sequence ID" value="KAF6138868.1"/>
    <property type="molecule type" value="Genomic_DNA"/>
</dbReference>
<sequence>MATATAPVILYYNGELKNEGNNVVEYISGCTKLFKVSKSISFVDFCVKVEELCMVQLSDAYKIMTRLRLDELCVVSVDVSDDASLELAMNTHPKSCLFVVFYIVRTTSPGLLTNPPSTLAMPREINTQTDASSISNGDGVNGRFDIQVDRAQTQMIPQLACEPADDLTDGMTRDHTDCQLDYTSMDGVVAGFDNAPCGISDLPDPLDNDDEKVESNSSHDWDFTKEFTTDKLFNGRKELLDWVRKVGMSLGIVVVIKGSKASVTAKYPHTWLHCDRSGKYRDKSGKKRYCDKINKSKGESNINKRLRSNKCGCPFELRAGRKGNSGDLWELKVYCGRHNHQPADLEGHAYAGRLTEEEEKLVVEMTKNDWRPREILEILKERRPENCSNINTIYSVKKKLGITKKIRKKQSLKNCDSQLHRGEEDGEHTEDVRREKDNEHIEDVRRDGDGEHIEDVMYTNPGGGVDF</sequence>
<dbReference type="AlphaFoldDB" id="A0A7J7L8J2"/>
<organism evidence="2 3">
    <name type="scientific">Kingdonia uniflora</name>
    <dbReference type="NCBI Taxonomy" id="39325"/>
    <lineage>
        <taxon>Eukaryota</taxon>
        <taxon>Viridiplantae</taxon>
        <taxon>Streptophyta</taxon>
        <taxon>Embryophyta</taxon>
        <taxon>Tracheophyta</taxon>
        <taxon>Spermatophyta</taxon>
        <taxon>Magnoliopsida</taxon>
        <taxon>Ranunculales</taxon>
        <taxon>Circaeasteraceae</taxon>
        <taxon>Kingdonia</taxon>
    </lineage>
</organism>
<dbReference type="PANTHER" id="PTHR31569:SF4">
    <property type="entry name" value="SWIM-TYPE DOMAIN-CONTAINING PROTEIN"/>
    <property type="match status" value="1"/>
</dbReference>
<reference evidence="2 3" key="1">
    <citation type="journal article" date="2020" name="IScience">
        <title>Genome Sequencing of the Endangered Kingdonia uniflora (Circaeasteraceae, Ranunculales) Reveals Potential Mechanisms of Evolutionary Specialization.</title>
        <authorList>
            <person name="Sun Y."/>
            <person name="Deng T."/>
            <person name="Zhang A."/>
            <person name="Moore M.J."/>
            <person name="Landis J.B."/>
            <person name="Lin N."/>
            <person name="Zhang H."/>
            <person name="Zhang X."/>
            <person name="Huang J."/>
            <person name="Zhang X."/>
            <person name="Sun H."/>
            <person name="Wang H."/>
        </authorList>
    </citation>
    <scope>NUCLEOTIDE SEQUENCE [LARGE SCALE GENOMIC DNA]</scope>
    <source>
        <strain evidence="2">TB1705</strain>
        <tissue evidence="2">Leaf</tissue>
    </source>
</reference>
<protein>
    <submittedName>
        <fullName evidence="2">Uncharacterized protein</fullName>
    </submittedName>
</protein>
<accession>A0A7J7L8J2</accession>
<gene>
    <name evidence="2" type="ORF">GIB67_018599</name>
</gene>
<evidence type="ECO:0000313" key="2">
    <source>
        <dbReference type="EMBL" id="KAF6138868.1"/>
    </source>
</evidence>
<dbReference type="InterPro" id="IPR052579">
    <property type="entry name" value="Zinc_finger_SWIM"/>
</dbReference>
<proteinExistence type="predicted"/>
<dbReference type="Proteomes" id="UP000541444">
    <property type="component" value="Unassembled WGS sequence"/>
</dbReference>
<evidence type="ECO:0000313" key="3">
    <source>
        <dbReference type="Proteomes" id="UP000541444"/>
    </source>
</evidence>
<feature type="region of interest" description="Disordered" evidence="1">
    <location>
        <begin position="414"/>
        <end position="467"/>
    </location>
</feature>
<dbReference type="OrthoDB" id="1923014at2759"/>
<evidence type="ECO:0000256" key="1">
    <source>
        <dbReference type="SAM" id="MobiDB-lite"/>
    </source>
</evidence>
<keyword evidence="3" id="KW-1185">Reference proteome</keyword>